<name>A0ABN8HQ82_9NEOP</name>
<feature type="non-terminal residue" evidence="2">
    <location>
        <position position="338"/>
    </location>
</feature>
<protein>
    <recommendedName>
        <fullName evidence="4">VWFC domain-containing protein</fullName>
    </recommendedName>
</protein>
<evidence type="ECO:0008006" key="4">
    <source>
        <dbReference type="Google" id="ProtNLM"/>
    </source>
</evidence>
<keyword evidence="3" id="KW-1185">Reference proteome</keyword>
<feature type="chain" id="PRO_5045276134" description="VWFC domain-containing protein" evidence="1">
    <location>
        <begin position="16"/>
        <end position="338"/>
    </location>
</feature>
<evidence type="ECO:0000313" key="3">
    <source>
        <dbReference type="Proteomes" id="UP000837857"/>
    </source>
</evidence>
<sequence length="338" mass="39145">MFIIIISLALGTSFSEESTIFHTCIPKTQFLLNGKLCHCDSKGLWLEENCQYVSRRRTCQRGQTFVDFDCNTCYCSKKGKIDPKWCTYDDCDAKREKCNFCICPESGLSKEKACTKNYCTEVDLTRSNVKFTCEPLAYYEFTIGCKQCVCPEMGLKLYAECDASQCNDKDLMPTGADLQRVEFLNETPHARSRRDLNSSCIKYNATEDEQRCTPGTMYIIRCKLCICPYMGNILYFCRPLNNRFYCEQPFPNVYYEPMGRRDISFQDIITNEEILKAVMVHNHTKYACNKLGKIMDNCFICECEENNVLVEEHCFKKEHENCTNARPSFLIDNKVVLN</sequence>
<reference evidence="2" key="1">
    <citation type="submission" date="2022-03" db="EMBL/GenBank/DDBJ databases">
        <authorList>
            <person name="Martin H S."/>
        </authorList>
    </citation>
    <scope>NUCLEOTIDE SEQUENCE</scope>
</reference>
<proteinExistence type="predicted"/>
<organism evidence="2 3">
    <name type="scientific">Iphiclides podalirius</name>
    <name type="common">scarce swallowtail</name>
    <dbReference type="NCBI Taxonomy" id="110791"/>
    <lineage>
        <taxon>Eukaryota</taxon>
        <taxon>Metazoa</taxon>
        <taxon>Ecdysozoa</taxon>
        <taxon>Arthropoda</taxon>
        <taxon>Hexapoda</taxon>
        <taxon>Insecta</taxon>
        <taxon>Pterygota</taxon>
        <taxon>Neoptera</taxon>
        <taxon>Endopterygota</taxon>
        <taxon>Lepidoptera</taxon>
        <taxon>Glossata</taxon>
        <taxon>Ditrysia</taxon>
        <taxon>Papilionoidea</taxon>
        <taxon>Papilionidae</taxon>
        <taxon>Papilioninae</taxon>
        <taxon>Iphiclides</taxon>
    </lineage>
</organism>
<feature type="signal peptide" evidence="1">
    <location>
        <begin position="1"/>
        <end position="15"/>
    </location>
</feature>
<dbReference type="EMBL" id="OW152822">
    <property type="protein sequence ID" value="CAH2037109.1"/>
    <property type="molecule type" value="Genomic_DNA"/>
</dbReference>
<keyword evidence="1" id="KW-0732">Signal</keyword>
<accession>A0ABN8HQ82</accession>
<evidence type="ECO:0000313" key="2">
    <source>
        <dbReference type="EMBL" id="CAH2037109.1"/>
    </source>
</evidence>
<evidence type="ECO:0000256" key="1">
    <source>
        <dbReference type="SAM" id="SignalP"/>
    </source>
</evidence>
<dbReference type="Proteomes" id="UP000837857">
    <property type="component" value="Chromosome 10"/>
</dbReference>
<gene>
    <name evidence="2" type="ORF">IPOD504_LOCUS1024</name>
</gene>